<evidence type="ECO:0008006" key="4">
    <source>
        <dbReference type="Google" id="ProtNLM"/>
    </source>
</evidence>
<evidence type="ECO:0000313" key="2">
    <source>
        <dbReference type="EMBL" id="QIE59895.1"/>
    </source>
</evidence>
<keyword evidence="3" id="KW-1185">Reference proteome</keyword>
<keyword evidence="1" id="KW-0732">Signal</keyword>
<accession>A0A6G6GMT4</accession>
<feature type="chain" id="PRO_5026143358" description="Outer membrane protein beta-barrel domain-containing protein" evidence="1">
    <location>
        <begin position="23"/>
        <end position="222"/>
    </location>
</feature>
<dbReference type="EMBL" id="CP049057">
    <property type="protein sequence ID" value="QIE59895.1"/>
    <property type="molecule type" value="Genomic_DNA"/>
</dbReference>
<reference evidence="2 3" key="1">
    <citation type="submission" date="2020-02" db="EMBL/GenBank/DDBJ databases">
        <title>Complete genome sequence of Flavobacteriaceae bacterium.</title>
        <authorList>
            <person name="Kim S.-J."/>
            <person name="Kim Y.-S."/>
            <person name="Kim K.-H."/>
        </authorList>
    </citation>
    <scope>NUCLEOTIDE SEQUENCE [LARGE SCALE GENOMIC DNA]</scope>
    <source>
        <strain evidence="2 3">RR4-40</strain>
    </source>
</reference>
<organism evidence="2 3">
    <name type="scientific">Rasiella rasia</name>
    <dbReference type="NCBI Taxonomy" id="2744027"/>
    <lineage>
        <taxon>Bacteria</taxon>
        <taxon>Pseudomonadati</taxon>
        <taxon>Bacteroidota</taxon>
        <taxon>Flavobacteriia</taxon>
        <taxon>Flavobacteriales</taxon>
        <taxon>Flavobacteriaceae</taxon>
        <taxon>Rasiella</taxon>
    </lineage>
</organism>
<dbReference type="AlphaFoldDB" id="A0A6G6GMT4"/>
<dbReference type="KEGG" id="mgel:G5B37_10055"/>
<protein>
    <recommendedName>
        <fullName evidence="4">Outer membrane protein beta-barrel domain-containing protein</fullName>
    </recommendedName>
</protein>
<proteinExistence type="predicted"/>
<sequence length="222" mass="24916">MIRLKNVLFVTLLFFVFSTAIAQRNYDDYNRIGIQGGVSLFDISTSDFVTEQQTGFAAGFTTRGSFRNNFDLIYGLTFASNQIGIMGRPLTTSPLDVQSIKYTIPSVQLNFLGSYNIVKHHFSIEFGPILNVNGKMKLDSDRFENYIIDGYTTLRAQDIQDISPINFHVMGGATVGLESFRISAQYQYGVSNMLSKLDDKNLENDSFEGHSSTILLMAVVYF</sequence>
<gene>
    <name evidence="2" type="ORF">G5B37_10055</name>
</gene>
<evidence type="ECO:0000256" key="1">
    <source>
        <dbReference type="SAM" id="SignalP"/>
    </source>
</evidence>
<feature type="signal peptide" evidence="1">
    <location>
        <begin position="1"/>
        <end position="22"/>
    </location>
</feature>
<name>A0A6G6GMT4_9FLAO</name>
<dbReference type="Proteomes" id="UP000505306">
    <property type="component" value="Chromosome"/>
</dbReference>
<evidence type="ECO:0000313" key="3">
    <source>
        <dbReference type="Proteomes" id="UP000505306"/>
    </source>
</evidence>
<dbReference type="RefSeq" id="WP_164679907.1">
    <property type="nucleotide sequence ID" value="NZ_CP049057.1"/>
</dbReference>